<dbReference type="STRING" id="30732.ENSOMEP00000013011"/>
<sequence length="421" mass="47751">MDQITFQFDMVLSDVHMHLPNAGSLMTRVDTVGQPVFMSRFQILLEDHDTNDPRKTLEGEENHPQKDSKPTNRHDEKENDKEPKLDEDGDLDLTERPCKDPKEDCGRDLVCPVILKQSIPNLQQEQQNLDEEEGCVFKNVLKIEHTMATPLEEVGKQVWRGALFLGDFILSHPDLFRGATILDLGAGTGLTSIVMATTARTVYCTDVGEDVLSLCKRNVSLNKLFMETSGGEVRVRQLNWLQHDFCTDPEVEFSWTEEEVADLYDNTSFIIAADVCYDSHLTEGLFRTLNHLCNHFSRPCTIFISIEKRLNFSLRHMDVCCEAYTHFLCCLQRLQQMEDHRCCFTFQQLTSNFAQVLLYERVEQLELWKLTCTPLSEKTDPHLPSTSAANTAESLSCTCRHALVSGPGSGSLSLSIPDEPL</sequence>
<proteinExistence type="predicted"/>
<dbReference type="GeneTree" id="ENSGT00510000048539"/>
<reference evidence="4" key="2">
    <citation type="journal article" name="BMC Genomics">
        <title>Long-read sequencing and de novo genome assembly of marine medaka (Oryzias melastigma).</title>
        <authorList>
            <person name="Liang P."/>
            <person name="Saqib H.S.A."/>
            <person name="Ni X."/>
            <person name="Shen Y."/>
        </authorList>
    </citation>
    <scope>NUCLEOTIDE SEQUENCE</scope>
    <source>
        <strain evidence="4">Bigg-433</strain>
    </source>
</reference>
<dbReference type="PANTHER" id="PTHR23108">
    <property type="entry name" value="METHYLTRANSFERASE-RELATED"/>
    <property type="match status" value="1"/>
</dbReference>
<dbReference type="Ensembl" id="ENSOMET00000032962.1">
    <property type="protein sequence ID" value="ENSOMEP00000013011.1"/>
    <property type="gene ID" value="ENSOMEG00000014462.1"/>
</dbReference>
<dbReference type="EMBL" id="WKFB01000487">
    <property type="protein sequence ID" value="KAF6721612.1"/>
    <property type="molecule type" value="Genomic_DNA"/>
</dbReference>
<dbReference type="GO" id="GO:0060218">
    <property type="term" value="P:hematopoietic stem cell differentiation"/>
    <property type="evidence" value="ECO:0007669"/>
    <property type="project" value="Ensembl"/>
</dbReference>
<keyword evidence="4" id="KW-0808">Transferase</keyword>
<evidence type="ECO:0000256" key="3">
    <source>
        <dbReference type="SAM" id="MobiDB-lite"/>
    </source>
</evidence>
<protein>
    <submittedName>
        <fullName evidence="5">Methyltransferase 22, Kin17 lysine</fullName>
    </submittedName>
    <submittedName>
        <fullName evidence="4">Methyltransferase-like protein 22</fullName>
    </submittedName>
</protein>
<dbReference type="PaxDb" id="30732-ENSOMEP00000013011"/>
<evidence type="ECO:0000256" key="2">
    <source>
        <dbReference type="ARBA" id="ARBA00022691"/>
    </source>
</evidence>
<dbReference type="PANTHER" id="PTHR23108:SF0">
    <property type="entry name" value="METHYLTRANSFERASE-LIKE PROTEIN 22"/>
    <property type="match status" value="1"/>
</dbReference>
<dbReference type="Proteomes" id="UP000261560">
    <property type="component" value="Unplaced"/>
</dbReference>
<evidence type="ECO:0000313" key="6">
    <source>
        <dbReference type="Proteomes" id="UP000261560"/>
    </source>
</evidence>
<keyword evidence="2" id="KW-0949">S-adenosyl-L-methionine</keyword>
<dbReference type="GO" id="GO:0005634">
    <property type="term" value="C:nucleus"/>
    <property type="evidence" value="ECO:0007669"/>
    <property type="project" value="TreeGrafter"/>
</dbReference>
<dbReference type="InterPro" id="IPR038899">
    <property type="entry name" value="METTL22"/>
</dbReference>
<organism evidence="5 6">
    <name type="scientific">Oryzias melastigma</name>
    <name type="common">Marine medaka</name>
    <dbReference type="NCBI Taxonomy" id="30732"/>
    <lineage>
        <taxon>Eukaryota</taxon>
        <taxon>Metazoa</taxon>
        <taxon>Chordata</taxon>
        <taxon>Craniata</taxon>
        <taxon>Vertebrata</taxon>
        <taxon>Euteleostomi</taxon>
        <taxon>Actinopterygii</taxon>
        <taxon>Neopterygii</taxon>
        <taxon>Teleostei</taxon>
        <taxon>Neoteleostei</taxon>
        <taxon>Acanthomorphata</taxon>
        <taxon>Ovalentaria</taxon>
        <taxon>Atherinomorphae</taxon>
        <taxon>Beloniformes</taxon>
        <taxon>Adrianichthyidae</taxon>
        <taxon>Oryziinae</taxon>
        <taxon>Oryzias</taxon>
    </lineage>
</organism>
<dbReference type="InterPro" id="IPR019410">
    <property type="entry name" value="Methyltransf_16"/>
</dbReference>
<reference evidence="5" key="1">
    <citation type="submission" date="2025-05" db="UniProtKB">
        <authorList>
            <consortium name="Ensembl"/>
        </authorList>
    </citation>
    <scope>IDENTIFICATION</scope>
</reference>
<dbReference type="Proteomes" id="UP000646548">
    <property type="component" value="Unassembled WGS sequence"/>
</dbReference>
<dbReference type="SUPFAM" id="SSF53335">
    <property type="entry name" value="S-adenosyl-L-methionine-dependent methyltransferases"/>
    <property type="match status" value="1"/>
</dbReference>
<dbReference type="OrthoDB" id="46564at2759"/>
<feature type="compositionally biased region" description="Basic and acidic residues" evidence="3">
    <location>
        <begin position="50"/>
        <end position="86"/>
    </location>
</feature>
<dbReference type="GO" id="GO:0032259">
    <property type="term" value="P:methylation"/>
    <property type="evidence" value="ECO:0007669"/>
    <property type="project" value="UniProtKB-KW"/>
</dbReference>
<dbReference type="CDD" id="cd02440">
    <property type="entry name" value="AdoMet_MTases"/>
    <property type="match status" value="1"/>
</dbReference>
<evidence type="ECO:0000256" key="1">
    <source>
        <dbReference type="ARBA" id="ARBA00022603"/>
    </source>
</evidence>
<dbReference type="Pfam" id="PF10294">
    <property type="entry name" value="Methyltransf_16"/>
    <property type="match status" value="1"/>
</dbReference>
<dbReference type="GO" id="GO:0008276">
    <property type="term" value="F:protein methyltransferase activity"/>
    <property type="evidence" value="ECO:0007669"/>
    <property type="project" value="InterPro"/>
</dbReference>
<feature type="region of interest" description="Disordered" evidence="3">
    <location>
        <begin position="50"/>
        <end position="99"/>
    </location>
</feature>
<dbReference type="AlphaFoldDB" id="A0A3B3C4Y9"/>
<dbReference type="Gene3D" id="3.40.50.150">
    <property type="entry name" value="Vaccinia Virus protein VP39"/>
    <property type="match status" value="1"/>
</dbReference>
<evidence type="ECO:0000313" key="4">
    <source>
        <dbReference type="EMBL" id="KAF6721612.1"/>
    </source>
</evidence>
<evidence type="ECO:0000313" key="5">
    <source>
        <dbReference type="Ensembl" id="ENSOMEP00000013011.1"/>
    </source>
</evidence>
<dbReference type="OMA" id="AYERIQQ"/>
<name>A0A3B3C4Y9_ORYME</name>
<keyword evidence="1 4" id="KW-0489">Methyltransferase</keyword>
<accession>A0A3B3C4Y9</accession>
<gene>
    <name evidence="4" type="ORF">FQA47_020228</name>
</gene>
<dbReference type="InterPro" id="IPR029063">
    <property type="entry name" value="SAM-dependent_MTases_sf"/>
</dbReference>
<keyword evidence="6" id="KW-1185">Reference proteome</keyword>